<dbReference type="InterPro" id="IPR001610">
    <property type="entry name" value="PAC"/>
</dbReference>
<dbReference type="PROSITE" id="PS50109">
    <property type="entry name" value="HIS_KIN"/>
    <property type="match status" value="1"/>
</dbReference>
<evidence type="ECO:0000256" key="7">
    <source>
        <dbReference type="SAM" id="Phobius"/>
    </source>
</evidence>
<dbReference type="Gene3D" id="3.30.565.10">
    <property type="entry name" value="Histidine kinase-like ATPase, C-terminal domain"/>
    <property type="match status" value="1"/>
</dbReference>
<organism evidence="11 12">
    <name type="scientific">Halarcobacter anaerophilus</name>
    <dbReference type="NCBI Taxonomy" id="877500"/>
    <lineage>
        <taxon>Bacteria</taxon>
        <taxon>Pseudomonadati</taxon>
        <taxon>Campylobacterota</taxon>
        <taxon>Epsilonproteobacteria</taxon>
        <taxon>Campylobacterales</taxon>
        <taxon>Arcobacteraceae</taxon>
        <taxon>Halarcobacter</taxon>
    </lineage>
</organism>
<dbReference type="Gene3D" id="3.30.450.20">
    <property type="entry name" value="PAS domain"/>
    <property type="match status" value="1"/>
</dbReference>
<feature type="domain" description="PAC" evidence="10">
    <location>
        <begin position="404"/>
        <end position="456"/>
    </location>
</feature>
<reference evidence="11 12" key="1">
    <citation type="submission" date="2017-10" db="EMBL/GenBank/DDBJ databases">
        <title>Genomics of the genus Arcobacter.</title>
        <authorList>
            <person name="Perez-Cataluna A."/>
            <person name="Figueras M.J."/>
        </authorList>
    </citation>
    <scope>NUCLEOTIDE SEQUENCE [LARGE SCALE GENOMIC DNA]</scope>
    <source>
        <strain evidence="11 12">DSM 24636</strain>
    </source>
</reference>
<evidence type="ECO:0000256" key="4">
    <source>
        <dbReference type="ARBA" id="ARBA00022777"/>
    </source>
</evidence>
<evidence type="ECO:0000259" key="9">
    <source>
        <dbReference type="PROSITE" id="PS50112"/>
    </source>
</evidence>
<dbReference type="InterPro" id="IPR036890">
    <property type="entry name" value="HATPase_C_sf"/>
</dbReference>
<dbReference type="InterPro" id="IPR000700">
    <property type="entry name" value="PAS-assoc_C"/>
</dbReference>
<keyword evidence="7" id="KW-0472">Membrane</keyword>
<dbReference type="OrthoDB" id="5347525at2"/>
<keyword evidence="3" id="KW-0547">Nucleotide-binding</keyword>
<dbReference type="CDD" id="cd00130">
    <property type="entry name" value="PAS"/>
    <property type="match status" value="1"/>
</dbReference>
<dbReference type="Pfam" id="PF13426">
    <property type="entry name" value="PAS_9"/>
    <property type="match status" value="1"/>
</dbReference>
<feature type="domain" description="Histidine kinase" evidence="8">
    <location>
        <begin position="490"/>
        <end position="700"/>
    </location>
</feature>
<evidence type="ECO:0000313" key="11">
    <source>
        <dbReference type="EMBL" id="RXJ62448.1"/>
    </source>
</evidence>
<feature type="domain" description="PAS" evidence="9">
    <location>
        <begin position="329"/>
        <end position="376"/>
    </location>
</feature>
<keyword evidence="1" id="KW-0597">Phosphoprotein</keyword>
<dbReference type="GO" id="GO:0016301">
    <property type="term" value="F:kinase activity"/>
    <property type="evidence" value="ECO:0007669"/>
    <property type="project" value="UniProtKB-KW"/>
</dbReference>
<dbReference type="GO" id="GO:0005524">
    <property type="term" value="F:ATP binding"/>
    <property type="evidence" value="ECO:0007669"/>
    <property type="project" value="UniProtKB-KW"/>
</dbReference>
<dbReference type="STRING" id="877500.GCA_000935065_01082"/>
<evidence type="ECO:0000313" key="12">
    <source>
        <dbReference type="Proteomes" id="UP000290191"/>
    </source>
</evidence>
<dbReference type="Pfam" id="PF02518">
    <property type="entry name" value="HATPase_c"/>
    <property type="match status" value="1"/>
</dbReference>
<dbReference type="InterPro" id="IPR005467">
    <property type="entry name" value="His_kinase_dom"/>
</dbReference>
<dbReference type="SUPFAM" id="SSF55785">
    <property type="entry name" value="PYP-like sensor domain (PAS domain)"/>
    <property type="match status" value="1"/>
</dbReference>
<dbReference type="SMART" id="SM00086">
    <property type="entry name" value="PAC"/>
    <property type="match status" value="1"/>
</dbReference>
<evidence type="ECO:0000256" key="2">
    <source>
        <dbReference type="ARBA" id="ARBA00022679"/>
    </source>
</evidence>
<dbReference type="PROSITE" id="PS50113">
    <property type="entry name" value="PAC"/>
    <property type="match status" value="1"/>
</dbReference>
<dbReference type="SMART" id="SM00387">
    <property type="entry name" value="HATPase_c"/>
    <property type="match status" value="1"/>
</dbReference>
<dbReference type="InterPro" id="IPR003594">
    <property type="entry name" value="HATPase_dom"/>
</dbReference>
<keyword evidence="7" id="KW-1133">Transmembrane helix</keyword>
<dbReference type="Proteomes" id="UP000290191">
    <property type="component" value="Unassembled WGS sequence"/>
</dbReference>
<feature type="transmembrane region" description="Helical" evidence="7">
    <location>
        <begin position="6"/>
        <end position="25"/>
    </location>
</feature>
<dbReference type="AlphaFoldDB" id="A0A4V1LPU8"/>
<evidence type="ECO:0000256" key="3">
    <source>
        <dbReference type="ARBA" id="ARBA00022741"/>
    </source>
</evidence>
<dbReference type="NCBIfam" id="TIGR00229">
    <property type="entry name" value="sensory_box"/>
    <property type="match status" value="1"/>
</dbReference>
<dbReference type="EMBL" id="PDKO01000008">
    <property type="protein sequence ID" value="RXJ62448.1"/>
    <property type="molecule type" value="Genomic_DNA"/>
</dbReference>
<dbReference type="PANTHER" id="PTHR43065">
    <property type="entry name" value="SENSOR HISTIDINE KINASE"/>
    <property type="match status" value="1"/>
</dbReference>
<keyword evidence="4" id="KW-0418">Kinase</keyword>
<dbReference type="SUPFAM" id="SSF55874">
    <property type="entry name" value="ATPase domain of HSP90 chaperone/DNA topoisomerase II/histidine kinase"/>
    <property type="match status" value="1"/>
</dbReference>
<gene>
    <name evidence="11" type="ORF">CRV06_09925</name>
</gene>
<keyword evidence="12" id="KW-1185">Reference proteome</keyword>
<dbReference type="InterPro" id="IPR000014">
    <property type="entry name" value="PAS"/>
</dbReference>
<dbReference type="PANTHER" id="PTHR43065:SF10">
    <property type="entry name" value="PEROXIDE STRESS-ACTIVATED HISTIDINE KINASE MAK3"/>
    <property type="match status" value="1"/>
</dbReference>
<comment type="caution">
    <text evidence="11">The sequence shown here is derived from an EMBL/GenBank/DDBJ whole genome shotgun (WGS) entry which is preliminary data.</text>
</comment>
<dbReference type="GO" id="GO:0000160">
    <property type="term" value="P:phosphorelay signal transduction system"/>
    <property type="evidence" value="ECO:0007669"/>
    <property type="project" value="UniProtKB-KW"/>
</dbReference>
<dbReference type="PROSITE" id="PS50112">
    <property type="entry name" value="PAS"/>
    <property type="match status" value="1"/>
</dbReference>
<keyword evidence="2" id="KW-0808">Transferase</keyword>
<name>A0A4V1LPU8_9BACT</name>
<sequence>MVFKRFFNPYFFVFILLVLFLVVFFKDLQHKQEKVFFEKNYKKIEKIYTNYLDDMKEHSQILFFNHIQDNYELINLLKSRDKSSNKYFQIKQNLENRSNFYKKYNIKAISFYTKEFNPFFSTLEQKSKINLSYKKKLKSLKKDSLLFFISNTNSVIKFIKPIYDKKYDLSGFFEASFDLPKLAHKIFLKEDFAVTFVFKKILLENKLENKLLKKYSAFKYDEEYLYEKSFFSSRENLPSKNLEDEMNENSGFSTVLEVQDEEYIKTFFPLYDSFTKEKIGYAVFTKKDLEYSKISNKYNLIILFNIALAFLFLSSIYFYNKRKNRCLSIEAKLESIMRSIDKYVIVVETNTKGDITYASQAFCDISGYKKEEILNKPVNIIRSPDISKKFFEKMWGKISKGEVWEGEIKNLDKNGNSYWERGSISPLYDQNKNLTGYRAIKVNITDEKQLQKLNSILKKELFSKISEIKTMDQLRIDESKVKLMSQILDTFSNEWKKPISNLSSSILEFENRVDKARYTKSDLKEFLFHLREEVKTLSINLNEFRKFFIDSDENDKYNVYSVIKSVVDSIYEKNISLNIKGDKNLETYGIFYELRKVVSGIVTNSLDAFKSKNIENGKIDIEIIDKKEFLLIKIEDNAGGIPEEILPKIFDHNFSTKYYTNTEGLPLYLAKLIIEKAKGEIWVENINNGCCFFIKLNTEDRREKRREI</sequence>
<feature type="transmembrane region" description="Helical" evidence="7">
    <location>
        <begin position="300"/>
        <end position="319"/>
    </location>
</feature>
<accession>A0A4V1LPU8</accession>
<dbReference type="SMART" id="SM00091">
    <property type="entry name" value="PAS"/>
    <property type="match status" value="1"/>
</dbReference>
<evidence type="ECO:0008006" key="13">
    <source>
        <dbReference type="Google" id="ProtNLM"/>
    </source>
</evidence>
<proteinExistence type="predicted"/>
<evidence type="ECO:0000256" key="1">
    <source>
        <dbReference type="ARBA" id="ARBA00022553"/>
    </source>
</evidence>
<keyword evidence="5" id="KW-0067">ATP-binding</keyword>
<keyword evidence="7" id="KW-0812">Transmembrane</keyword>
<protein>
    <recommendedName>
        <fullName evidence="13">Histidine kinase</fullName>
    </recommendedName>
</protein>
<evidence type="ECO:0000256" key="6">
    <source>
        <dbReference type="ARBA" id="ARBA00023012"/>
    </source>
</evidence>
<keyword evidence="6" id="KW-0902">Two-component regulatory system</keyword>
<evidence type="ECO:0000259" key="10">
    <source>
        <dbReference type="PROSITE" id="PS50113"/>
    </source>
</evidence>
<dbReference type="InterPro" id="IPR035965">
    <property type="entry name" value="PAS-like_dom_sf"/>
</dbReference>
<evidence type="ECO:0000256" key="5">
    <source>
        <dbReference type="ARBA" id="ARBA00022840"/>
    </source>
</evidence>
<evidence type="ECO:0000259" key="8">
    <source>
        <dbReference type="PROSITE" id="PS50109"/>
    </source>
</evidence>